<comment type="caution">
    <text evidence="2">The sequence shown here is derived from an EMBL/GenBank/DDBJ whole genome shotgun (WGS) entry which is preliminary data.</text>
</comment>
<gene>
    <name evidence="2" type="ORF">FTOL_13365</name>
</gene>
<feature type="compositionally biased region" description="Acidic residues" evidence="1">
    <location>
        <begin position="368"/>
        <end position="378"/>
    </location>
</feature>
<proteinExistence type="predicted"/>
<evidence type="ECO:0000313" key="2">
    <source>
        <dbReference type="EMBL" id="SPJ90963.1"/>
    </source>
</evidence>
<evidence type="ECO:0000256" key="1">
    <source>
        <dbReference type="SAM" id="MobiDB-lite"/>
    </source>
</evidence>
<organism evidence="2 3">
    <name type="scientific">Fusarium torulosum</name>
    <dbReference type="NCBI Taxonomy" id="33205"/>
    <lineage>
        <taxon>Eukaryota</taxon>
        <taxon>Fungi</taxon>
        <taxon>Dikarya</taxon>
        <taxon>Ascomycota</taxon>
        <taxon>Pezizomycotina</taxon>
        <taxon>Sordariomycetes</taxon>
        <taxon>Hypocreomycetidae</taxon>
        <taxon>Hypocreales</taxon>
        <taxon>Nectriaceae</taxon>
        <taxon>Fusarium</taxon>
    </lineage>
</organism>
<protein>
    <submittedName>
        <fullName evidence="2">Uncharacterized protein</fullName>
    </submittedName>
</protein>
<name>A0AAE8SQ78_9HYPO</name>
<evidence type="ECO:0000313" key="3">
    <source>
        <dbReference type="Proteomes" id="UP001187734"/>
    </source>
</evidence>
<dbReference type="EMBL" id="ONZP01000791">
    <property type="protein sequence ID" value="SPJ90963.1"/>
    <property type="molecule type" value="Genomic_DNA"/>
</dbReference>
<keyword evidence="3" id="KW-1185">Reference proteome</keyword>
<dbReference type="AlphaFoldDB" id="A0AAE8SQ78"/>
<sequence length="390" mass="45257">MNSSTLSPTPIANTVKTIRKRSIRSRYINLLIITMKAELAEEGTITLLSQTLEEFVGLEHMDLAMTVFNLHRFCFHERQLTGNSWLSATNYQRFRQSNAWNIARYYIETLLDWKRLQEFLELADGIRQLSTAFASIPNPEKNWKKFFKHWHRAASEEALSGNSSSAGSNRHLRLVRFQLWRAACRNAPGSKPIDINGKEIDKDFFNRTLREFWHRELWWRGVNLELQYCRGRIPQDSGAHMLLARWADKLGDVEVKHFSRLIRTQRLLLSAQTVGIEDHHSIGKLWKLLNWDLFNVLGTSGHVACLPVQDDKYKMQFVLQLSATAMQLYHFWCDFEGHHNVVWYDGWHEKYPVSGSIDHVTLDIDYSSDETEEEEDDVPTTATTAAGITS</sequence>
<dbReference type="Proteomes" id="UP001187734">
    <property type="component" value="Unassembled WGS sequence"/>
</dbReference>
<accession>A0AAE8SQ78</accession>
<feature type="compositionally biased region" description="Low complexity" evidence="1">
    <location>
        <begin position="379"/>
        <end position="390"/>
    </location>
</feature>
<feature type="region of interest" description="Disordered" evidence="1">
    <location>
        <begin position="368"/>
        <end position="390"/>
    </location>
</feature>
<reference evidence="2" key="1">
    <citation type="submission" date="2018-03" db="EMBL/GenBank/DDBJ databases">
        <authorList>
            <person name="Guldener U."/>
        </authorList>
    </citation>
    <scope>NUCLEOTIDE SEQUENCE</scope>
</reference>